<organism evidence="3 4">
    <name type="scientific">Hymenobacter endophyticus</name>
    <dbReference type="NCBI Taxonomy" id="3076335"/>
    <lineage>
        <taxon>Bacteria</taxon>
        <taxon>Pseudomonadati</taxon>
        <taxon>Bacteroidota</taxon>
        <taxon>Cytophagia</taxon>
        <taxon>Cytophagales</taxon>
        <taxon>Hymenobacteraceae</taxon>
        <taxon>Hymenobacter</taxon>
    </lineage>
</organism>
<gene>
    <name evidence="3" type="ORF">ROI90_07490</name>
</gene>
<dbReference type="PANTHER" id="PTHR43031">
    <property type="entry name" value="FAD-DEPENDENT OXIDOREDUCTASE"/>
    <property type="match status" value="1"/>
</dbReference>
<keyword evidence="4" id="KW-1185">Reference proteome</keyword>
<dbReference type="InterPro" id="IPR001763">
    <property type="entry name" value="Rhodanese-like_dom"/>
</dbReference>
<evidence type="ECO:0000313" key="3">
    <source>
        <dbReference type="EMBL" id="MDU0370231.1"/>
    </source>
</evidence>
<evidence type="ECO:0000256" key="1">
    <source>
        <dbReference type="SAM" id="SignalP"/>
    </source>
</evidence>
<proteinExistence type="predicted"/>
<dbReference type="PANTHER" id="PTHR43031:SF1">
    <property type="entry name" value="PYRIDINE NUCLEOTIDE-DISULPHIDE OXIDOREDUCTASE"/>
    <property type="match status" value="1"/>
</dbReference>
<keyword evidence="1" id="KW-0732">Signal</keyword>
<dbReference type="Pfam" id="PF00581">
    <property type="entry name" value="Rhodanese"/>
    <property type="match status" value="1"/>
</dbReference>
<evidence type="ECO:0000259" key="2">
    <source>
        <dbReference type="PROSITE" id="PS50206"/>
    </source>
</evidence>
<dbReference type="CDD" id="cd00158">
    <property type="entry name" value="RHOD"/>
    <property type="match status" value="1"/>
</dbReference>
<sequence>MRICLFVLALMAYGSAAQAQTLQTTPGTPPKPMSVGAITTPTVPTIPTPEAQKLLTQPNTVLLDVRTPTEFAAGHLKGAQNLDFRAADFAEQLARLDPSKTYVLYCRSGGRSNQAGLVMQEKGFKKVVNAGAYINLQEKNLEDRQL</sequence>
<dbReference type="SUPFAM" id="SSF52821">
    <property type="entry name" value="Rhodanese/Cell cycle control phosphatase"/>
    <property type="match status" value="1"/>
</dbReference>
<accession>A0ABU3TFS5</accession>
<dbReference type="EMBL" id="JAWDJT010000003">
    <property type="protein sequence ID" value="MDU0370231.1"/>
    <property type="molecule type" value="Genomic_DNA"/>
</dbReference>
<protein>
    <submittedName>
        <fullName evidence="3">Rhodanese-like domain-containing protein</fullName>
    </submittedName>
</protein>
<dbReference type="InterPro" id="IPR050229">
    <property type="entry name" value="GlpE_sulfurtransferase"/>
</dbReference>
<name>A0ABU3TFS5_9BACT</name>
<dbReference type="RefSeq" id="WP_315997712.1">
    <property type="nucleotide sequence ID" value="NZ_JAWDJT010000003.1"/>
</dbReference>
<feature type="chain" id="PRO_5045135804" evidence="1">
    <location>
        <begin position="20"/>
        <end position="146"/>
    </location>
</feature>
<dbReference type="SMART" id="SM00450">
    <property type="entry name" value="RHOD"/>
    <property type="match status" value="1"/>
</dbReference>
<dbReference type="Gene3D" id="3.40.250.10">
    <property type="entry name" value="Rhodanese-like domain"/>
    <property type="match status" value="1"/>
</dbReference>
<dbReference type="Proteomes" id="UP001250698">
    <property type="component" value="Unassembled WGS sequence"/>
</dbReference>
<dbReference type="PROSITE" id="PS50206">
    <property type="entry name" value="RHODANESE_3"/>
    <property type="match status" value="1"/>
</dbReference>
<feature type="domain" description="Rhodanese" evidence="2">
    <location>
        <begin position="56"/>
        <end position="145"/>
    </location>
</feature>
<comment type="caution">
    <text evidence="3">The sequence shown here is derived from an EMBL/GenBank/DDBJ whole genome shotgun (WGS) entry which is preliminary data.</text>
</comment>
<reference evidence="3 4" key="1">
    <citation type="submission" date="2023-10" db="EMBL/GenBank/DDBJ databases">
        <title>Hymenobacter endophyticus sp. nov., an isolate from the leaf tissues of wheat.</title>
        <authorList>
            <person name="Dai Y."/>
        </authorList>
    </citation>
    <scope>NUCLEOTIDE SEQUENCE [LARGE SCALE GENOMIC DNA]</scope>
    <source>
        <strain evidence="3 4">ZK17L-C2</strain>
    </source>
</reference>
<dbReference type="InterPro" id="IPR036873">
    <property type="entry name" value="Rhodanese-like_dom_sf"/>
</dbReference>
<evidence type="ECO:0000313" key="4">
    <source>
        <dbReference type="Proteomes" id="UP001250698"/>
    </source>
</evidence>
<feature type="signal peptide" evidence="1">
    <location>
        <begin position="1"/>
        <end position="19"/>
    </location>
</feature>